<feature type="compositionally biased region" description="Basic and acidic residues" evidence="8">
    <location>
        <begin position="201"/>
        <end position="210"/>
    </location>
</feature>
<evidence type="ECO:0000256" key="2">
    <source>
        <dbReference type="ARBA" id="ARBA00005811"/>
    </source>
</evidence>
<dbReference type="GO" id="GO:0005886">
    <property type="term" value="C:plasma membrane"/>
    <property type="evidence" value="ECO:0007669"/>
    <property type="project" value="UniProtKB-SubCell"/>
</dbReference>
<reference evidence="9 10" key="1">
    <citation type="submission" date="2018-12" db="EMBL/GenBank/DDBJ databases">
        <authorList>
            <person name="Toschakov S.V."/>
        </authorList>
    </citation>
    <scope>NUCLEOTIDE SEQUENCE [LARGE SCALE GENOMIC DNA]</scope>
    <source>
        <strain evidence="9 10">GM2012</strain>
    </source>
</reference>
<keyword evidence="6" id="KW-0472">Membrane</keyword>
<keyword evidence="10" id="KW-1185">Reference proteome</keyword>
<keyword evidence="5" id="KW-1133">Transmembrane helix</keyword>
<sequence length="395" mass="41762">MATWDIFHSDRLEVERDLSTEAVRAGVASGAIRADDLARPAGSGAPWVRVADAPGLFPAPPAGPDLPGEGPPPTASGDSSRSFPSASFETEESVPVPDWARAIDPDAWPSPAPADLRPPAPGSVPDPTSDLGPVPPPPTAPGLSEGLDDDDELDLDADALGPVFDAQFADEDAEDEDEGHEPEPIAGADLAAEAGFRFDRQEPPTVELRRSSPVADADADEPGVEEPAPLGPEPEPFDPLDEDEEAAAFTLAADPPDQPDEIDLTAMVDVAFQLVLFFLVTATTLYFKTLEIPSPEPDDPDAVAQQMRTLDELLDQYILVEIDPAGRVSVDREPIDPAQLADRLRQVRADTLRSGMLLMADFTTPHRNAVLAVDAANAVGLQIAIAKPSAPAEIE</sequence>
<reference evidence="9 10" key="2">
    <citation type="submission" date="2019-01" db="EMBL/GenBank/DDBJ databases">
        <title>Tautonia sociabilis, a novel thermotolerant planctomycete of Isosphaeraceae family, isolated from a 4000 m deep subterranean habitat.</title>
        <authorList>
            <person name="Kovaleva O.L."/>
            <person name="Elcheninov A.G."/>
            <person name="Van Heerden E."/>
            <person name="Toshchakov S.V."/>
            <person name="Novikov A."/>
            <person name="Bonch-Osmolovskaya E.A."/>
            <person name="Kublanov I.V."/>
        </authorList>
    </citation>
    <scope>NUCLEOTIDE SEQUENCE [LARGE SCALE GENOMIC DNA]</scope>
    <source>
        <strain evidence="9 10">GM2012</strain>
    </source>
</reference>
<name>A0A432MFQ6_9BACT</name>
<feature type="compositionally biased region" description="Pro residues" evidence="8">
    <location>
        <begin position="108"/>
        <end position="124"/>
    </location>
</feature>
<feature type="compositionally biased region" description="Acidic residues" evidence="8">
    <location>
        <begin position="168"/>
        <end position="180"/>
    </location>
</feature>
<dbReference type="PANTHER" id="PTHR30558">
    <property type="entry name" value="EXBD MEMBRANE COMPONENT OF PMF-DRIVEN MACROMOLECULE IMPORT SYSTEM"/>
    <property type="match status" value="1"/>
</dbReference>
<dbReference type="OrthoDB" id="292474at2"/>
<feature type="compositionally biased region" description="Acidic residues" evidence="8">
    <location>
        <begin position="146"/>
        <end position="157"/>
    </location>
</feature>
<keyword evidence="3" id="KW-1003">Cell membrane</keyword>
<evidence type="ECO:0000313" key="10">
    <source>
        <dbReference type="Proteomes" id="UP000280296"/>
    </source>
</evidence>
<keyword evidence="7" id="KW-0813">Transport</keyword>
<feature type="region of interest" description="Disordered" evidence="8">
    <location>
        <begin position="29"/>
        <end position="183"/>
    </location>
</feature>
<evidence type="ECO:0000256" key="7">
    <source>
        <dbReference type="RuleBase" id="RU003879"/>
    </source>
</evidence>
<dbReference type="GO" id="GO:0015031">
    <property type="term" value="P:protein transport"/>
    <property type="evidence" value="ECO:0007669"/>
    <property type="project" value="UniProtKB-KW"/>
</dbReference>
<gene>
    <name evidence="9" type="ORF">TsocGM_18770</name>
</gene>
<keyword evidence="4 7" id="KW-0812">Transmembrane</keyword>
<evidence type="ECO:0000256" key="3">
    <source>
        <dbReference type="ARBA" id="ARBA00022475"/>
    </source>
</evidence>
<keyword evidence="7" id="KW-0653">Protein transport</keyword>
<comment type="similarity">
    <text evidence="2 7">Belongs to the ExbD/TolR family.</text>
</comment>
<protein>
    <submittedName>
        <fullName evidence="9">Biopolymer transporter ExbD</fullName>
    </submittedName>
</protein>
<feature type="compositionally biased region" description="Polar residues" evidence="8">
    <location>
        <begin position="76"/>
        <end position="88"/>
    </location>
</feature>
<evidence type="ECO:0000256" key="6">
    <source>
        <dbReference type="ARBA" id="ARBA00023136"/>
    </source>
</evidence>
<dbReference type="Gene3D" id="3.30.420.270">
    <property type="match status" value="1"/>
</dbReference>
<dbReference type="GO" id="GO:0022857">
    <property type="term" value="F:transmembrane transporter activity"/>
    <property type="evidence" value="ECO:0007669"/>
    <property type="project" value="InterPro"/>
</dbReference>
<dbReference type="AlphaFoldDB" id="A0A432MFQ6"/>
<evidence type="ECO:0000256" key="1">
    <source>
        <dbReference type="ARBA" id="ARBA00004162"/>
    </source>
</evidence>
<evidence type="ECO:0000256" key="5">
    <source>
        <dbReference type="ARBA" id="ARBA00022989"/>
    </source>
</evidence>
<accession>A0A432MFQ6</accession>
<dbReference type="Pfam" id="PF02472">
    <property type="entry name" value="ExbD"/>
    <property type="match status" value="1"/>
</dbReference>
<comment type="caution">
    <text evidence="9">The sequence shown here is derived from an EMBL/GenBank/DDBJ whole genome shotgun (WGS) entry which is preliminary data.</text>
</comment>
<comment type="subcellular location">
    <subcellularLocation>
        <location evidence="1">Cell membrane</location>
        <topology evidence="1">Single-pass membrane protein</topology>
    </subcellularLocation>
    <subcellularLocation>
        <location evidence="7">Cell membrane</location>
        <topology evidence="7">Single-pass type II membrane protein</topology>
    </subcellularLocation>
</comment>
<dbReference type="EMBL" id="RYZH01000041">
    <property type="protein sequence ID" value="RUL85255.1"/>
    <property type="molecule type" value="Genomic_DNA"/>
</dbReference>
<feature type="compositionally biased region" description="Pro residues" evidence="8">
    <location>
        <begin position="57"/>
        <end position="74"/>
    </location>
</feature>
<organism evidence="9 10">
    <name type="scientific">Tautonia sociabilis</name>
    <dbReference type="NCBI Taxonomy" id="2080755"/>
    <lineage>
        <taxon>Bacteria</taxon>
        <taxon>Pseudomonadati</taxon>
        <taxon>Planctomycetota</taxon>
        <taxon>Planctomycetia</taxon>
        <taxon>Isosphaerales</taxon>
        <taxon>Isosphaeraceae</taxon>
        <taxon>Tautonia</taxon>
    </lineage>
</organism>
<evidence type="ECO:0000256" key="4">
    <source>
        <dbReference type="ARBA" id="ARBA00022692"/>
    </source>
</evidence>
<dbReference type="RefSeq" id="WP_126727000.1">
    <property type="nucleotide sequence ID" value="NZ_RYZH01000041.1"/>
</dbReference>
<dbReference type="InterPro" id="IPR003400">
    <property type="entry name" value="ExbD"/>
</dbReference>
<dbReference type="Proteomes" id="UP000280296">
    <property type="component" value="Unassembled WGS sequence"/>
</dbReference>
<proteinExistence type="inferred from homology"/>
<evidence type="ECO:0000313" key="9">
    <source>
        <dbReference type="EMBL" id="RUL85255.1"/>
    </source>
</evidence>
<feature type="region of interest" description="Disordered" evidence="8">
    <location>
        <begin position="201"/>
        <end position="240"/>
    </location>
</feature>
<evidence type="ECO:0000256" key="8">
    <source>
        <dbReference type="SAM" id="MobiDB-lite"/>
    </source>
</evidence>